<dbReference type="RefSeq" id="WP_263529801.1">
    <property type="nucleotide sequence ID" value="NZ_JAOVZB010000002.1"/>
</dbReference>
<dbReference type="InterPro" id="IPR023198">
    <property type="entry name" value="PGP-like_dom2"/>
</dbReference>
<dbReference type="InterPro" id="IPR051540">
    <property type="entry name" value="S-2-haloacid_dehalogenase"/>
</dbReference>
<dbReference type="SFLD" id="SFLDS00003">
    <property type="entry name" value="Haloacid_Dehalogenase"/>
    <property type="match status" value="1"/>
</dbReference>
<dbReference type="InterPro" id="IPR006328">
    <property type="entry name" value="2-HAD"/>
</dbReference>
<dbReference type="SFLD" id="SFLDG01129">
    <property type="entry name" value="C1.5:_HAD__Beta-PGM__Phosphata"/>
    <property type="match status" value="1"/>
</dbReference>
<evidence type="ECO:0000256" key="1">
    <source>
        <dbReference type="ARBA" id="ARBA00008106"/>
    </source>
</evidence>
<comment type="similarity">
    <text evidence="1 3">Belongs to the HAD-like hydrolase superfamily. S-2-haloalkanoic acid dehalogenase family.</text>
</comment>
<protein>
    <recommendedName>
        <fullName evidence="3">(S)-2-haloacid dehalogenase</fullName>
        <ecNumber evidence="3">3.8.1.2</ecNumber>
    </recommendedName>
    <alternativeName>
        <fullName evidence="3">2-haloalkanoic acid dehalogenase</fullName>
    </alternativeName>
    <alternativeName>
        <fullName evidence="3">Halocarboxylic acid halidohydrolase</fullName>
    </alternativeName>
    <alternativeName>
        <fullName evidence="3">L-2-haloacid dehalogenase</fullName>
    </alternativeName>
</protein>
<evidence type="ECO:0000313" key="5">
    <source>
        <dbReference type="Proteomes" id="UP001209713"/>
    </source>
</evidence>
<dbReference type="Proteomes" id="UP001209713">
    <property type="component" value="Unassembled WGS sequence"/>
</dbReference>
<dbReference type="InterPro" id="IPR036412">
    <property type="entry name" value="HAD-like_sf"/>
</dbReference>
<comment type="caution">
    <text evidence="4">The sequence shown here is derived from an EMBL/GenBank/DDBJ whole genome shotgun (WGS) entry which is preliminary data.</text>
</comment>
<dbReference type="Pfam" id="PF00702">
    <property type="entry name" value="Hydrolase"/>
    <property type="match status" value="1"/>
</dbReference>
<dbReference type="SUPFAM" id="SSF56784">
    <property type="entry name" value="HAD-like"/>
    <property type="match status" value="1"/>
</dbReference>
<comment type="function">
    <text evidence="3">Catalyzes the hydrolytic dehalogenation of small (S)-2-haloalkanoic acids to yield the corresponding (R)-2-hydroxyalkanoic acids.</text>
</comment>
<organism evidence="4 5">
    <name type="scientific">Marinomonas sargassi</name>
    <dbReference type="NCBI Taxonomy" id="2984494"/>
    <lineage>
        <taxon>Bacteria</taxon>
        <taxon>Pseudomonadati</taxon>
        <taxon>Pseudomonadota</taxon>
        <taxon>Gammaproteobacteria</taxon>
        <taxon>Oceanospirillales</taxon>
        <taxon>Oceanospirillaceae</taxon>
        <taxon>Marinomonas</taxon>
    </lineage>
</organism>
<evidence type="ECO:0000256" key="3">
    <source>
        <dbReference type="RuleBase" id="RU368077"/>
    </source>
</evidence>
<dbReference type="Gene3D" id="3.40.50.1000">
    <property type="entry name" value="HAD superfamily/HAD-like"/>
    <property type="match status" value="1"/>
</dbReference>
<accession>A0ABT2YRD3</accession>
<dbReference type="PANTHER" id="PTHR43316:SF3">
    <property type="entry name" value="HALOACID DEHALOGENASE, TYPE II (AFU_ORTHOLOGUE AFUA_2G07750)-RELATED"/>
    <property type="match status" value="1"/>
</dbReference>
<keyword evidence="5" id="KW-1185">Reference proteome</keyword>
<reference evidence="4 5" key="1">
    <citation type="submission" date="2022-10" db="EMBL/GenBank/DDBJ databases">
        <title>Marinomonas transparenta sp. nov. and Marinomonas sargassi sp. nov., isolated from marine alga (Sargassum natans (L.) Gaillon).</title>
        <authorList>
            <person name="Wang Y."/>
        </authorList>
    </citation>
    <scope>NUCLEOTIDE SEQUENCE [LARGE SCALE GENOMIC DNA]</scope>
    <source>
        <strain evidence="4 5">C2222</strain>
    </source>
</reference>
<dbReference type="NCBIfam" id="TIGR01493">
    <property type="entry name" value="HAD-SF-IA-v2"/>
    <property type="match status" value="1"/>
</dbReference>
<dbReference type="PRINTS" id="PR00413">
    <property type="entry name" value="HADHALOGNASE"/>
</dbReference>
<evidence type="ECO:0000313" key="4">
    <source>
        <dbReference type="EMBL" id="MCV2402421.1"/>
    </source>
</evidence>
<gene>
    <name evidence="4" type="ORF">OFY17_05900</name>
</gene>
<dbReference type="EMBL" id="JAOVZB010000002">
    <property type="protein sequence ID" value="MCV2402421.1"/>
    <property type="molecule type" value="Genomic_DNA"/>
</dbReference>
<proteinExistence type="inferred from homology"/>
<comment type="catalytic activity">
    <reaction evidence="3">
        <text>an (S)-2-haloacid + H2O = a (2R)-2-hydroxycarboxylate + a halide anion + H(+)</text>
        <dbReference type="Rhea" id="RHEA:11192"/>
        <dbReference type="ChEBI" id="CHEBI:15377"/>
        <dbReference type="ChEBI" id="CHEBI:15378"/>
        <dbReference type="ChEBI" id="CHEBI:16042"/>
        <dbReference type="ChEBI" id="CHEBI:58314"/>
        <dbReference type="ChEBI" id="CHEBI:137405"/>
        <dbReference type="EC" id="3.8.1.2"/>
    </reaction>
</comment>
<evidence type="ECO:0000256" key="2">
    <source>
        <dbReference type="ARBA" id="ARBA00022801"/>
    </source>
</evidence>
<dbReference type="InterPro" id="IPR023214">
    <property type="entry name" value="HAD_sf"/>
</dbReference>
<dbReference type="EC" id="3.8.1.2" evidence="3"/>
<dbReference type="NCBIfam" id="TIGR01428">
    <property type="entry name" value="HAD_type_II"/>
    <property type="match status" value="1"/>
</dbReference>
<dbReference type="InterPro" id="IPR006439">
    <property type="entry name" value="HAD-SF_hydro_IA"/>
</dbReference>
<dbReference type="PANTHER" id="PTHR43316">
    <property type="entry name" value="HYDROLASE, HALOACID DELAHOGENASE-RELATED"/>
    <property type="match status" value="1"/>
</dbReference>
<name>A0ABT2YRD3_9GAMM</name>
<keyword evidence="2 3" id="KW-0378">Hydrolase</keyword>
<dbReference type="Gene3D" id="1.10.150.240">
    <property type="entry name" value="Putative phosphatase, domain 2"/>
    <property type="match status" value="1"/>
</dbReference>
<sequence length="224" mass="24645">MKETTILFDINETVLDLGVLKPKFSAAFGDEIMLDIWFSTLLHSSTVAMITGIKTNFFNLAKQALETLAAKQGVYLSASSIDDILQALSNLPPHADMHIALEKLRSAGFYIVALSNSSLNLVAKQIENSGLSEYFDEVISVEAFGSFKPSKDVYLQTAKKLQKTPSNLRLIATHDWDTHGALMAGLKAAYINRSGALYNKLYEKPEIEGVSMLAIAEKIILKDK</sequence>